<dbReference type="InterPro" id="IPR008331">
    <property type="entry name" value="Ferritin_DPS_dom"/>
</dbReference>
<feature type="domain" description="Ferritin-like diiron" evidence="7">
    <location>
        <begin position="29"/>
        <end position="178"/>
    </location>
</feature>
<proteinExistence type="inferred from homology"/>
<dbReference type="Bgee" id="ENSLOCG00000002153">
    <property type="expression patterns" value="Expressed in testis and 12 other cell types or tissues"/>
</dbReference>
<dbReference type="Pfam" id="PF00210">
    <property type="entry name" value="Ferritin"/>
    <property type="match status" value="1"/>
</dbReference>
<sequence>MSEPAGKRLKLTLPVCTAHRTLTGTRVKHNFPLVVEESLCGVITVLMAVAYRLQALAKLFERDDIALPRIAAFFHQEAEQEQKEAESLLEYLRERGGQYCNKDIQKPGCEAVGSVLQALELMLAQWKEVARILTELCQQSKQSGDPHTASVVKKRFVTPAIGKIEVVGCKDETGFGEYLIDQLQKELTNL</sequence>
<evidence type="ECO:0000256" key="3">
    <source>
        <dbReference type="ARBA" id="ARBA00022723"/>
    </source>
</evidence>
<evidence type="ECO:0000259" key="7">
    <source>
        <dbReference type="PROSITE" id="PS50905"/>
    </source>
</evidence>
<dbReference type="SUPFAM" id="SSF47240">
    <property type="entry name" value="Ferritin-like"/>
    <property type="match status" value="1"/>
</dbReference>
<dbReference type="PROSITE" id="PS50905">
    <property type="entry name" value="FERRITIN_LIKE"/>
    <property type="match status" value="1"/>
</dbReference>
<dbReference type="InParanoid" id="W5M299"/>
<evidence type="ECO:0000313" key="8">
    <source>
        <dbReference type="Ensembl" id="ENSLOCP00000002507.1"/>
    </source>
</evidence>
<dbReference type="InterPro" id="IPR009040">
    <property type="entry name" value="Ferritin-like_diiron"/>
</dbReference>
<dbReference type="OMA" id="EGLCGVT"/>
<dbReference type="InterPro" id="IPR009078">
    <property type="entry name" value="Ferritin-like_SF"/>
</dbReference>
<dbReference type="STRING" id="7918.ENSLOCP00000002507"/>
<organism evidence="8 9">
    <name type="scientific">Lepisosteus oculatus</name>
    <name type="common">Spotted gar</name>
    <dbReference type="NCBI Taxonomy" id="7918"/>
    <lineage>
        <taxon>Eukaryota</taxon>
        <taxon>Metazoa</taxon>
        <taxon>Chordata</taxon>
        <taxon>Craniata</taxon>
        <taxon>Vertebrata</taxon>
        <taxon>Euteleostomi</taxon>
        <taxon>Actinopterygii</taxon>
        <taxon>Neopterygii</taxon>
        <taxon>Holostei</taxon>
        <taxon>Semionotiformes</taxon>
        <taxon>Lepisosteidae</taxon>
        <taxon>Lepisosteus</taxon>
    </lineage>
</organism>
<keyword evidence="2 6" id="KW-0409">Iron storage</keyword>
<evidence type="ECO:0000256" key="6">
    <source>
        <dbReference type="RuleBase" id="RU361145"/>
    </source>
</evidence>
<comment type="function">
    <text evidence="6">Stores iron in a soluble, non-toxic, readily available form. Important for iron homeostasis. Iron is taken up in the ferrous form and deposited as ferric hydroxides after oxidation.</text>
</comment>
<protein>
    <recommendedName>
        <fullName evidence="6">Ferritin</fullName>
    </recommendedName>
</protein>
<dbReference type="GeneTree" id="ENSGT00920000149457"/>
<dbReference type="AlphaFoldDB" id="W5M299"/>
<dbReference type="HOGENOM" id="CLU_087312_0_0_1"/>
<evidence type="ECO:0000256" key="4">
    <source>
        <dbReference type="ARBA" id="ARBA00023004"/>
    </source>
</evidence>
<dbReference type="GO" id="GO:0008199">
    <property type="term" value="F:ferric iron binding"/>
    <property type="evidence" value="ECO:0000318"/>
    <property type="project" value="GO_Central"/>
</dbReference>
<dbReference type="GO" id="GO:0008198">
    <property type="term" value="F:ferrous iron binding"/>
    <property type="evidence" value="ECO:0000318"/>
    <property type="project" value="GO_Central"/>
</dbReference>
<dbReference type="InterPro" id="IPR012347">
    <property type="entry name" value="Ferritin-like"/>
</dbReference>
<accession>W5M299</accession>
<reference evidence="8" key="2">
    <citation type="submission" date="2025-08" db="UniProtKB">
        <authorList>
            <consortium name="Ensembl"/>
        </authorList>
    </citation>
    <scope>IDENTIFICATION</scope>
</reference>
<keyword evidence="4 5" id="KW-0408">Iron</keyword>
<dbReference type="Ensembl" id="ENSLOCT00000002513.1">
    <property type="protein sequence ID" value="ENSLOCP00000002507.1"/>
    <property type="gene ID" value="ENSLOCG00000002153.1"/>
</dbReference>
<dbReference type="Gene3D" id="1.20.1260.10">
    <property type="match status" value="1"/>
</dbReference>
<dbReference type="PANTHER" id="PTHR11431:SF23">
    <property type="entry name" value="FERRITIN"/>
    <property type="match status" value="1"/>
</dbReference>
<dbReference type="eggNOG" id="KOG2332">
    <property type="taxonomic scope" value="Eukaryota"/>
</dbReference>
<keyword evidence="3 5" id="KW-0479">Metal-binding</keyword>
<reference evidence="8" key="3">
    <citation type="submission" date="2025-09" db="UniProtKB">
        <authorList>
            <consortium name="Ensembl"/>
        </authorList>
    </citation>
    <scope>IDENTIFICATION</scope>
</reference>
<dbReference type="Proteomes" id="UP000018468">
    <property type="component" value="Linkage group LG27"/>
</dbReference>
<dbReference type="GO" id="GO:0006826">
    <property type="term" value="P:iron ion transport"/>
    <property type="evidence" value="ECO:0007669"/>
    <property type="project" value="InterPro"/>
</dbReference>
<evidence type="ECO:0000256" key="2">
    <source>
        <dbReference type="ARBA" id="ARBA00022434"/>
    </source>
</evidence>
<comment type="similarity">
    <text evidence="1 6">Belongs to the ferritin family.</text>
</comment>
<reference evidence="9" key="1">
    <citation type="submission" date="2011-12" db="EMBL/GenBank/DDBJ databases">
        <title>The Draft Genome of Lepisosteus oculatus.</title>
        <authorList>
            <consortium name="The Broad Institute Genome Assembly &amp; Analysis Group"/>
            <consortium name="Computational R&amp;D Group"/>
            <consortium name="and Sequencing Platform"/>
            <person name="Di Palma F."/>
            <person name="Alfoldi J."/>
            <person name="Johnson J."/>
            <person name="Berlin A."/>
            <person name="Gnerre S."/>
            <person name="Jaffe D."/>
            <person name="MacCallum I."/>
            <person name="Young S."/>
            <person name="Walker B.J."/>
            <person name="Lander E.S."/>
            <person name="Lindblad-Toh K."/>
        </authorList>
    </citation>
    <scope>NUCLEOTIDE SEQUENCE [LARGE SCALE GENOMIC DNA]</scope>
</reference>
<dbReference type="GO" id="GO:0006879">
    <property type="term" value="P:intracellular iron ion homeostasis"/>
    <property type="evidence" value="ECO:0007669"/>
    <property type="project" value="UniProtKB-KW"/>
</dbReference>
<evidence type="ECO:0000256" key="1">
    <source>
        <dbReference type="ARBA" id="ARBA00007513"/>
    </source>
</evidence>
<dbReference type="GO" id="GO:0005737">
    <property type="term" value="C:cytoplasm"/>
    <property type="evidence" value="ECO:0000318"/>
    <property type="project" value="GO_Central"/>
</dbReference>
<keyword evidence="9" id="KW-1185">Reference proteome</keyword>
<dbReference type="InterPro" id="IPR001519">
    <property type="entry name" value="Ferritin"/>
</dbReference>
<dbReference type="FunFam" id="1.20.1260.10:FF:000019">
    <property type="entry name" value="Ferritin"/>
    <property type="match status" value="1"/>
</dbReference>
<evidence type="ECO:0000256" key="5">
    <source>
        <dbReference type="PIRSR" id="PIRSR601519-1"/>
    </source>
</evidence>
<dbReference type="PANTHER" id="PTHR11431">
    <property type="entry name" value="FERRITIN"/>
    <property type="match status" value="1"/>
</dbReference>
<feature type="binding site" evidence="5">
    <location>
        <position position="81"/>
    </location>
    <ligand>
        <name>Fe cation</name>
        <dbReference type="ChEBI" id="CHEBI:24875"/>
        <label>1</label>
    </ligand>
</feature>
<name>W5M299_LEPOC</name>
<dbReference type="EMBL" id="AHAT01008177">
    <property type="status" value="NOT_ANNOTATED_CDS"/>
    <property type="molecule type" value="Genomic_DNA"/>
</dbReference>
<evidence type="ECO:0000313" key="9">
    <source>
        <dbReference type="Proteomes" id="UP000018468"/>
    </source>
</evidence>